<dbReference type="InterPro" id="IPR014756">
    <property type="entry name" value="Ig_E-set"/>
</dbReference>
<evidence type="ECO:0000313" key="11">
    <source>
        <dbReference type="Proteomes" id="UP001151532"/>
    </source>
</evidence>
<accession>A0A9Q0ZI53</accession>
<evidence type="ECO:0000256" key="7">
    <source>
        <dbReference type="ARBA" id="ARBA00023186"/>
    </source>
</evidence>
<dbReference type="GO" id="GO:0008320">
    <property type="term" value="F:protein transmembrane transporter activity"/>
    <property type="evidence" value="ECO:0007669"/>
    <property type="project" value="TreeGrafter"/>
</dbReference>
<evidence type="ECO:0000256" key="5">
    <source>
        <dbReference type="ARBA" id="ARBA00022989"/>
    </source>
</evidence>
<dbReference type="GO" id="GO:0003723">
    <property type="term" value="F:RNA binding"/>
    <property type="evidence" value="ECO:0007669"/>
    <property type="project" value="TreeGrafter"/>
</dbReference>
<evidence type="ECO:0000313" key="10">
    <source>
        <dbReference type="EMBL" id="KAJ6735344.1"/>
    </source>
</evidence>
<evidence type="ECO:0000256" key="6">
    <source>
        <dbReference type="ARBA" id="ARBA00023136"/>
    </source>
</evidence>
<dbReference type="PANTHER" id="PTHR24075:SF0">
    <property type="entry name" value="TRANSLOCATION PROTEIN SEC63 HOMOLOG"/>
    <property type="match status" value="1"/>
</dbReference>
<dbReference type="SUPFAM" id="SSF158702">
    <property type="entry name" value="Sec63 N-terminal domain-like"/>
    <property type="match status" value="1"/>
</dbReference>
<sequence>MEVFIKAAEYMESPVRRTDDEPLQKLFMSVRSELNLDLKNIKQEQAKFWKQHPALVKTELLIQAQLTRESADLPPALLGDFRRVLELAPRLLEELMKMAVRPRTSQGFGWLRPATGVVELSQCIIQAVPLSARKATGGSTEGIAPFLQLPHFSESVIKKIARKKVRTFEDFRDMTLQERAELLEQVAGFSSDKVKDVEMVFGMMPSVTVEVRCETEGEEGIQEGDIVTIQAWITLKRANGLVGALPHAPNFPFHKEENFWFLLADPISNNVWFSLKVNFMDEASAITAASKAIEDTMEGSGASVKETSAAVRETVEKVRSGSRLVMGKFPAPAEGNYNLTCYCLCDSWIGCDKKTNLKVKILKRTRAGSRGGLVTEEGPIADDGIEEEEEDEEEYDDDYESEYSDDEEDKKDMKKGPAANGKVHKKDSSSEGSGSDEE</sequence>
<dbReference type="Proteomes" id="UP001151532">
    <property type="component" value="Chromosome 17"/>
</dbReference>
<protein>
    <submittedName>
        <fullName evidence="10">SEC63 DOMAIN-CONTAINING</fullName>
    </submittedName>
</protein>
<dbReference type="SUPFAM" id="SSF81296">
    <property type="entry name" value="E set domains"/>
    <property type="match status" value="1"/>
</dbReference>
<dbReference type="OrthoDB" id="1734229at2759"/>
<dbReference type="SMART" id="SM00973">
    <property type="entry name" value="Sec63"/>
    <property type="match status" value="1"/>
</dbReference>
<dbReference type="PANTHER" id="PTHR24075">
    <property type="entry name" value="SEC63 DOMAIN-CONTAINING"/>
    <property type="match status" value="1"/>
</dbReference>
<keyword evidence="7" id="KW-0143">Chaperone</keyword>
<evidence type="ECO:0000259" key="9">
    <source>
        <dbReference type="SMART" id="SM00973"/>
    </source>
</evidence>
<keyword evidence="11" id="KW-1185">Reference proteome</keyword>
<feature type="compositionally biased region" description="Acidic residues" evidence="8">
    <location>
        <begin position="379"/>
        <end position="409"/>
    </location>
</feature>
<comment type="subcellular location">
    <subcellularLocation>
        <location evidence="2">Endoplasmic reticulum</location>
    </subcellularLocation>
    <subcellularLocation>
        <location evidence="1">Membrane</location>
        <topology evidence="1">Multi-pass membrane protein</topology>
    </subcellularLocation>
</comment>
<comment type="caution">
    <text evidence="10">The sequence shown here is derived from an EMBL/GenBank/DDBJ whole genome shotgun (WGS) entry which is preliminary data.</text>
</comment>
<feature type="region of interest" description="Disordered" evidence="8">
    <location>
        <begin position="371"/>
        <end position="438"/>
    </location>
</feature>
<evidence type="ECO:0000256" key="4">
    <source>
        <dbReference type="ARBA" id="ARBA00022824"/>
    </source>
</evidence>
<evidence type="ECO:0000256" key="1">
    <source>
        <dbReference type="ARBA" id="ARBA00004141"/>
    </source>
</evidence>
<dbReference type="GO" id="GO:0031207">
    <property type="term" value="C:Sec62/Sec63 complex"/>
    <property type="evidence" value="ECO:0007669"/>
    <property type="project" value="TreeGrafter"/>
</dbReference>
<dbReference type="InterPro" id="IPR035892">
    <property type="entry name" value="C2_domain_sf"/>
</dbReference>
<organism evidence="10 11">
    <name type="scientific">Salix purpurea</name>
    <name type="common">Purple osier willow</name>
    <dbReference type="NCBI Taxonomy" id="77065"/>
    <lineage>
        <taxon>Eukaryota</taxon>
        <taxon>Viridiplantae</taxon>
        <taxon>Streptophyta</taxon>
        <taxon>Embryophyta</taxon>
        <taxon>Tracheophyta</taxon>
        <taxon>Spermatophyta</taxon>
        <taxon>Magnoliopsida</taxon>
        <taxon>eudicotyledons</taxon>
        <taxon>Gunneridae</taxon>
        <taxon>Pentapetalae</taxon>
        <taxon>rosids</taxon>
        <taxon>fabids</taxon>
        <taxon>Malpighiales</taxon>
        <taxon>Salicaceae</taxon>
        <taxon>Saliceae</taxon>
        <taxon>Salix</taxon>
    </lineage>
</organism>
<reference evidence="10" key="2">
    <citation type="journal article" date="2023" name="Int. J. Mol. Sci.">
        <title>De Novo Assembly and Annotation of 11 Diverse Shrub Willow (Salix) Genomes Reveals Novel Gene Organization in Sex-Linked Regions.</title>
        <authorList>
            <person name="Hyden B."/>
            <person name="Feng K."/>
            <person name="Yates T.B."/>
            <person name="Jawdy S."/>
            <person name="Cereghino C."/>
            <person name="Smart L.B."/>
            <person name="Muchero W."/>
        </authorList>
    </citation>
    <scope>NUCLEOTIDE SEQUENCE</scope>
    <source>
        <tissue evidence="10">Shoot tip</tissue>
    </source>
</reference>
<dbReference type="Gene3D" id="1.10.3380.10">
    <property type="entry name" value="Sec63 N-terminal domain-like domain"/>
    <property type="match status" value="1"/>
</dbReference>
<dbReference type="InterPro" id="IPR004179">
    <property type="entry name" value="Sec63-dom"/>
</dbReference>
<dbReference type="Gene3D" id="2.60.40.150">
    <property type="entry name" value="C2 domain"/>
    <property type="match status" value="1"/>
</dbReference>
<dbReference type="AlphaFoldDB" id="A0A9Q0ZI53"/>
<proteinExistence type="predicted"/>
<keyword evidence="5" id="KW-1133">Transmembrane helix</keyword>
<feature type="domain" description="SEC63" evidence="9">
    <location>
        <begin position="5"/>
        <end position="359"/>
    </location>
</feature>
<dbReference type="Pfam" id="PF02889">
    <property type="entry name" value="Sec63"/>
    <property type="match status" value="1"/>
</dbReference>
<dbReference type="Gene3D" id="1.10.150.20">
    <property type="entry name" value="5' to 3' exonuclease, C-terminal subdomain"/>
    <property type="match status" value="1"/>
</dbReference>
<evidence type="ECO:0000256" key="8">
    <source>
        <dbReference type="SAM" id="MobiDB-lite"/>
    </source>
</evidence>
<dbReference type="GO" id="GO:0006614">
    <property type="term" value="P:SRP-dependent cotranslational protein targeting to membrane"/>
    <property type="evidence" value="ECO:0007669"/>
    <property type="project" value="TreeGrafter"/>
</dbReference>
<keyword evidence="3" id="KW-0812">Transmembrane</keyword>
<reference evidence="10" key="1">
    <citation type="submission" date="2022-11" db="EMBL/GenBank/DDBJ databases">
        <authorList>
            <person name="Hyden B.L."/>
            <person name="Feng K."/>
            <person name="Yates T."/>
            <person name="Jawdy S."/>
            <person name="Smart L.B."/>
            <person name="Muchero W."/>
        </authorList>
    </citation>
    <scope>NUCLEOTIDE SEQUENCE</scope>
    <source>
        <tissue evidence="10">Shoot tip</tissue>
    </source>
</reference>
<keyword evidence="6" id="KW-0472">Membrane</keyword>
<name>A0A9Q0ZI53_SALPP</name>
<dbReference type="EMBL" id="JAPFFK010000011">
    <property type="protein sequence ID" value="KAJ6735344.1"/>
    <property type="molecule type" value="Genomic_DNA"/>
</dbReference>
<evidence type="ECO:0000256" key="3">
    <source>
        <dbReference type="ARBA" id="ARBA00022692"/>
    </source>
</evidence>
<keyword evidence="4" id="KW-0256">Endoplasmic reticulum</keyword>
<evidence type="ECO:0000256" key="2">
    <source>
        <dbReference type="ARBA" id="ARBA00004240"/>
    </source>
</evidence>
<gene>
    <name evidence="10" type="ORF">OIU79_002415</name>
</gene>
<dbReference type="GO" id="GO:0006620">
    <property type="term" value="P:post-translational protein targeting to endoplasmic reticulum membrane"/>
    <property type="evidence" value="ECO:0007669"/>
    <property type="project" value="TreeGrafter"/>
</dbReference>